<organism evidence="2 3">
    <name type="scientific">Botryotinia fuckeliana (strain B05.10)</name>
    <name type="common">Noble rot fungus</name>
    <name type="synonym">Botrytis cinerea</name>
    <dbReference type="NCBI Taxonomy" id="332648"/>
    <lineage>
        <taxon>Eukaryota</taxon>
        <taxon>Fungi</taxon>
        <taxon>Dikarya</taxon>
        <taxon>Ascomycota</taxon>
        <taxon>Pezizomycotina</taxon>
        <taxon>Leotiomycetes</taxon>
        <taxon>Helotiales</taxon>
        <taxon>Sclerotiniaceae</taxon>
        <taxon>Botrytis</taxon>
    </lineage>
</organism>
<gene>
    <name evidence="2" type="ORF">BCIN_11g01070</name>
</gene>
<dbReference type="PANTHER" id="PTHR36440">
    <property type="entry name" value="PUTATIVE (AFU_ORTHOLOGUE AFUA_8G07350)-RELATED"/>
    <property type="match status" value="1"/>
</dbReference>
<dbReference type="PANTHER" id="PTHR36440:SF1">
    <property type="entry name" value="PUTATIVE (AFU_ORTHOLOGUE AFUA_8G07350)-RELATED"/>
    <property type="match status" value="1"/>
</dbReference>
<reference evidence="2 3" key="2">
    <citation type="journal article" date="2012" name="Eukaryot. Cell">
        <title>Genome update of Botrytis cinerea strains B05.10 and T4.</title>
        <authorList>
            <person name="Staats M."/>
            <person name="van Kan J.A."/>
        </authorList>
    </citation>
    <scope>NUCLEOTIDE SEQUENCE [LARGE SCALE GENOMIC DNA]</scope>
    <source>
        <strain evidence="2 3">B05.10</strain>
    </source>
</reference>
<name>A0A384JW36_BOTFB</name>
<dbReference type="Gene3D" id="2.60.120.10">
    <property type="entry name" value="Jelly Rolls"/>
    <property type="match status" value="1"/>
</dbReference>
<dbReference type="Pfam" id="PF07883">
    <property type="entry name" value="Cupin_2"/>
    <property type="match status" value="1"/>
</dbReference>
<dbReference type="InterPro" id="IPR011051">
    <property type="entry name" value="RmlC_Cupin_sf"/>
</dbReference>
<proteinExistence type="predicted"/>
<sequence>MIPPAPIAPQPNVPVHYVKAETGEVITLGNVKLRVLEDGSRTDNRISTVEGTLPAGLKGPPAHWHEMHDECFLVTKGVISFWVPANPSTGESEKRIDAGVGDYVVVPTRAPHTFSNETDEEAKFVNTFTPAFYIHYFKLLAKMMEEGKELTPEINLAAMAYYATIPVPRRN</sequence>
<keyword evidence="3" id="KW-1185">Reference proteome</keyword>
<dbReference type="InterPro" id="IPR053146">
    <property type="entry name" value="QDO-like"/>
</dbReference>
<dbReference type="AlphaFoldDB" id="A0A384JW36"/>
<evidence type="ECO:0000313" key="2">
    <source>
        <dbReference type="EMBL" id="ATZ54770.1"/>
    </source>
</evidence>
<protein>
    <recommendedName>
        <fullName evidence="1">Cupin type-2 domain-containing protein</fullName>
    </recommendedName>
</protein>
<evidence type="ECO:0000259" key="1">
    <source>
        <dbReference type="Pfam" id="PF07883"/>
    </source>
</evidence>
<dbReference type="InterPro" id="IPR014710">
    <property type="entry name" value="RmlC-like_jellyroll"/>
</dbReference>
<dbReference type="OrthoDB" id="4124983at2759"/>
<dbReference type="SUPFAM" id="SSF51182">
    <property type="entry name" value="RmlC-like cupins"/>
    <property type="match status" value="1"/>
</dbReference>
<dbReference type="VEuPathDB" id="FungiDB:Bcin11g01070"/>
<dbReference type="InterPro" id="IPR013096">
    <property type="entry name" value="Cupin_2"/>
</dbReference>
<dbReference type="EMBL" id="CP009815">
    <property type="protein sequence ID" value="ATZ54770.1"/>
    <property type="molecule type" value="Genomic_DNA"/>
</dbReference>
<accession>A0A384JW36</accession>
<reference evidence="2 3" key="1">
    <citation type="journal article" date="2011" name="PLoS Genet.">
        <title>Genomic analysis of the necrotrophic fungal pathogens Sclerotinia sclerotiorum and Botrytis cinerea.</title>
        <authorList>
            <person name="Amselem J."/>
            <person name="Cuomo C.A."/>
            <person name="van Kan J.A."/>
            <person name="Viaud M."/>
            <person name="Benito E.P."/>
            <person name="Couloux A."/>
            <person name="Coutinho P.M."/>
            <person name="de Vries R.P."/>
            <person name="Dyer P.S."/>
            <person name="Fillinger S."/>
            <person name="Fournier E."/>
            <person name="Gout L."/>
            <person name="Hahn M."/>
            <person name="Kohn L."/>
            <person name="Lapalu N."/>
            <person name="Plummer K.M."/>
            <person name="Pradier J.M."/>
            <person name="Quevillon E."/>
            <person name="Sharon A."/>
            <person name="Simon A."/>
            <person name="ten Have A."/>
            <person name="Tudzynski B."/>
            <person name="Tudzynski P."/>
            <person name="Wincker P."/>
            <person name="Andrew M."/>
            <person name="Anthouard V."/>
            <person name="Beever R.E."/>
            <person name="Beffa R."/>
            <person name="Benoit I."/>
            <person name="Bouzid O."/>
            <person name="Brault B."/>
            <person name="Chen Z."/>
            <person name="Choquer M."/>
            <person name="Collemare J."/>
            <person name="Cotton P."/>
            <person name="Danchin E.G."/>
            <person name="Da Silva C."/>
            <person name="Gautier A."/>
            <person name="Giraud C."/>
            <person name="Giraud T."/>
            <person name="Gonzalez C."/>
            <person name="Grossetete S."/>
            <person name="Guldener U."/>
            <person name="Henrissat B."/>
            <person name="Howlett B.J."/>
            <person name="Kodira C."/>
            <person name="Kretschmer M."/>
            <person name="Lappartient A."/>
            <person name="Leroch M."/>
            <person name="Levis C."/>
            <person name="Mauceli E."/>
            <person name="Neuveglise C."/>
            <person name="Oeser B."/>
            <person name="Pearson M."/>
            <person name="Poulain J."/>
            <person name="Poussereau N."/>
            <person name="Quesneville H."/>
            <person name="Rascle C."/>
            <person name="Schumacher J."/>
            <person name="Segurens B."/>
            <person name="Sexton A."/>
            <person name="Silva E."/>
            <person name="Sirven C."/>
            <person name="Soanes D.M."/>
            <person name="Talbot N.J."/>
            <person name="Templeton M."/>
            <person name="Yandava C."/>
            <person name="Yarden O."/>
            <person name="Zeng Q."/>
            <person name="Rollins J.A."/>
            <person name="Lebrun M.H."/>
            <person name="Dickman M."/>
        </authorList>
    </citation>
    <scope>NUCLEOTIDE SEQUENCE [LARGE SCALE GENOMIC DNA]</scope>
    <source>
        <strain evidence="2 3">B05.10</strain>
    </source>
</reference>
<dbReference type="RefSeq" id="XP_024551611.1">
    <property type="nucleotide sequence ID" value="XM_024695817.1"/>
</dbReference>
<feature type="domain" description="Cupin type-2" evidence="1">
    <location>
        <begin position="52"/>
        <end position="127"/>
    </location>
</feature>
<dbReference type="Proteomes" id="UP000001798">
    <property type="component" value="Chromosome 11"/>
</dbReference>
<evidence type="ECO:0000313" key="3">
    <source>
        <dbReference type="Proteomes" id="UP000001798"/>
    </source>
</evidence>
<dbReference type="GeneID" id="5437152"/>
<dbReference type="KEGG" id="bfu:BCIN_11g01070"/>
<reference evidence="2 3" key="3">
    <citation type="journal article" date="2017" name="Mol. Plant Pathol.">
        <title>A gapless genome sequence of the fungus Botrytis cinerea.</title>
        <authorList>
            <person name="Van Kan J.A."/>
            <person name="Stassen J.H."/>
            <person name="Mosbach A."/>
            <person name="Van Der Lee T.A."/>
            <person name="Faino L."/>
            <person name="Farmer A.D."/>
            <person name="Papasotiriou D.G."/>
            <person name="Zhou S."/>
            <person name="Seidl M.F."/>
            <person name="Cottam E."/>
            <person name="Edel D."/>
            <person name="Hahn M."/>
            <person name="Schwartz D.C."/>
            <person name="Dietrich R.A."/>
            <person name="Widdison S."/>
            <person name="Scalliet G."/>
        </authorList>
    </citation>
    <scope>NUCLEOTIDE SEQUENCE [LARGE SCALE GENOMIC DNA]</scope>
    <source>
        <strain evidence="2 3">B05.10</strain>
    </source>
</reference>